<feature type="transmembrane region" description="Helical" evidence="1">
    <location>
        <begin position="23"/>
        <end position="43"/>
    </location>
</feature>
<reference evidence="2" key="1">
    <citation type="submission" date="2016-10" db="EMBL/GenBank/DDBJ databases">
        <title>Sequence of Gallionella enrichment culture.</title>
        <authorList>
            <person name="Poehlein A."/>
            <person name="Muehling M."/>
            <person name="Daniel R."/>
        </authorList>
    </citation>
    <scope>NUCLEOTIDE SEQUENCE</scope>
</reference>
<keyword evidence="1" id="KW-0472">Membrane</keyword>
<organism evidence="2">
    <name type="scientific">mine drainage metagenome</name>
    <dbReference type="NCBI Taxonomy" id="410659"/>
    <lineage>
        <taxon>unclassified sequences</taxon>
        <taxon>metagenomes</taxon>
        <taxon>ecological metagenomes</taxon>
    </lineage>
</organism>
<comment type="caution">
    <text evidence="2">The sequence shown here is derived from an EMBL/GenBank/DDBJ whole genome shotgun (WGS) entry which is preliminary data.</text>
</comment>
<protein>
    <recommendedName>
        <fullName evidence="3">DUF2231 domain-containing protein</fullName>
    </recommendedName>
</protein>
<gene>
    <name evidence="2" type="ORF">GALL_509960</name>
</gene>
<evidence type="ECO:0000313" key="2">
    <source>
        <dbReference type="EMBL" id="OIQ67425.1"/>
    </source>
</evidence>
<accession>A0A1J5P756</accession>
<name>A0A1J5P756_9ZZZZ</name>
<proteinExistence type="predicted"/>
<keyword evidence="1" id="KW-0812">Transmembrane</keyword>
<evidence type="ECO:0000256" key="1">
    <source>
        <dbReference type="SAM" id="Phobius"/>
    </source>
</evidence>
<dbReference type="AlphaFoldDB" id="A0A1J5P756"/>
<evidence type="ECO:0008006" key="3">
    <source>
        <dbReference type="Google" id="ProtNLM"/>
    </source>
</evidence>
<feature type="transmembrane region" description="Helical" evidence="1">
    <location>
        <begin position="55"/>
        <end position="74"/>
    </location>
</feature>
<sequence length="82" mass="8943">MSYEFSDRSQALNLPNPYRIENLFLHMASAALILAGLIVLFQVRGHLQVGVDARGAAALVVAVLLLSGGIAWAWRGFSQLNY</sequence>
<keyword evidence="1" id="KW-1133">Transmembrane helix</keyword>
<dbReference type="EMBL" id="MLJW01005933">
    <property type="protein sequence ID" value="OIQ67425.1"/>
    <property type="molecule type" value="Genomic_DNA"/>
</dbReference>